<name>A0ABQ9RQZ4_9PEZI</name>
<protein>
    <submittedName>
        <fullName evidence="1">Uncharacterized protein</fullName>
    </submittedName>
</protein>
<comment type="caution">
    <text evidence="1">The sequence shown here is derived from an EMBL/GenBank/DDBJ whole genome shotgun (WGS) entry which is preliminary data.</text>
</comment>
<evidence type="ECO:0000313" key="1">
    <source>
        <dbReference type="EMBL" id="KAK1509906.1"/>
    </source>
</evidence>
<dbReference type="Proteomes" id="UP001227543">
    <property type="component" value="Unassembled WGS sequence"/>
</dbReference>
<reference evidence="1 2" key="1">
    <citation type="submission" date="2016-10" db="EMBL/GenBank/DDBJ databases">
        <title>The genome sequence of Colletotrichum fioriniae PJ7.</title>
        <authorList>
            <person name="Baroncelli R."/>
        </authorList>
    </citation>
    <scope>NUCLEOTIDE SEQUENCE [LARGE SCALE GENOMIC DNA]</scope>
    <source>
        <strain evidence="1 2">Tom-12</strain>
    </source>
</reference>
<organism evidence="1 2">
    <name type="scientific">Colletotrichum tamarilloi</name>
    <dbReference type="NCBI Taxonomy" id="1209934"/>
    <lineage>
        <taxon>Eukaryota</taxon>
        <taxon>Fungi</taxon>
        <taxon>Dikarya</taxon>
        <taxon>Ascomycota</taxon>
        <taxon>Pezizomycotina</taxon>
        <taxon>Sordariomycetes</taxon>
        <taxon>Hypocreomycetidae</taxon>
        <taxon>Glomerellales</taxon>
        <taxon>Glomerellaceae</taxon>
        <taxon>Colletotrichum</taxon>
        <taxon>Colletotrichum acutatum species complex</taxon>
    </lineage>
</organism>
<proteinExistence type="predicted"/>
<keyword evidence="2" id="KW-1185">Reference proteome</keyword>
<sequence>MTNQRLKTRQGTQAKVRQVGIGFGFPDLTGQAPRLAGAHCGERLEAGVTQQSTMEWIRNNAPKLTQWLQVCGLTTIAKTIRWGHKT</sequence>
<dbReference type="EMBL" id="MLFU01000004">
    <property type="protein sequence ID" value="KAK1509906.1"/>
    <property type="molecule type" value="Genomic_DNA"/>
</dbReference>
<gene>
    <name evidence="1" type="ORF">CTAM01_02029</name>
</gene>
<dbReference type="GeneID" id="85402307"/>
<dbReference type="RefSeq" id="XP_060387603.1">
    <property type="nucleotide sequence ID" value="XM_060518069.1"/>
</dbReference>
<accession>A0ABQ9RQZ4</accession>
<evidence type="ECO:0000313" key="2">
    <source>
        <dbReference type="Proteomes" id="UP001227543"/>
    </source>
</evidence>